<feature type="region of interest" description="Disordered" evidence="1">
    <location>
        <begin position="1"/>
        <end position="23"/>
    </location>
</feature>
<proteinExistence type="predicted"/>
<evidence type="ECO:0000313" key="3">
    <source>
        <dbReference type="Proteomes" id="UP000192578"/>
    </source>
</evidence>
<comment type="caution">
    <text evidence="2">The sequence shown here is derived from an EMBL/GenBank/DDBJ whole genome shotgun (WGS) entry which is preliminary data.</text>
</comment>
<dbReference type="AlphaFoldDB" id="A0A1W0WIV9"/>
<sequence>MPASTLLAPDKGQSVAPQNKHVSRRTAGVVETCLPARDPKVPAAAAAVLKLRQAVDIDASHPIRGPAAEPPGEPSPTFNHYDTTLVWGLPGGVPLMSCLPYPGECALPISRLERWGVALPDPLLVVARASAIPEPHVCLTHNHTATPPCCALARGGMTPNRAAFAGIGLKPRLSWRPPVPPYFAPGPEVTRPQ</sequence>
<dbReference type="Proteomes" id="UP000192578">
    <property type="component" value="Unassembled WGS sequence"/>
</dbReference>
<reference evidence="3" key="1">
    <citation type="submission" date="2017-01" db="EMBL/GenBank/DDBJ databases">
        <title>Comparative genomics of anhydrobiosis in the tardigrade Hypsibius dujardini.</title>
        <authorList>
            <person name="Yoshida Y."/>
            <person name="Koutsovoulos G."/>
            <person name="Laetsch D."/>
            <person name="Stevens L."/>
            <person name="Kumar S."/>
            <person name="Horikawa D."/>
            <person name="Ishino K."/>
            <person name="Komine S."/>
            <person name="Tomita M."/>
            <person name="Blaxter M."/>
            <person name="Arakawa K."/>
        </authorList>
    </citation>
    <scope>NUCLEOTIDE SEQUENCE [LARGE SCALE GENOMIC DNA]</scope>
    <source>
        <strain evidence="3">Z151</strain>
    </source>
</reference>
<gene>
    <name evidence="2" type="ORF">BV898_10695</name>
</gene>
<accession>A0A1W0WIV9</accession>
<protein>
    <submittedName>
        <fullName evidence="2">Uncharacterized protein</fullName>
    </submittedName>
</protein>
<organism evidence="2 3">
    <name type="scientific">Hypsibius exemplaris</name>
    <name type="common">Freshwater tardigrade</name>
    <dbReference type="NCBI Taxonomy" id="2072580"/>
    <lineage>
        <taxon>Eukaryota</taxon>
        <taxon>Metazoa</taxon>
        <taxon>Ecdysozoa</taxon>
        <taxon>Tardigrada</taxon>
        <taxon>Eutardigrada</taxon>
        <taxon>Parachela</taxon>
        <taxon>Hypsibioidea</taxon>
        <taxon>Hypsibiidae</taxon>
        <taxon>Hypsibius</taxon>
    </lineage>
</organism>
<keyword evidence="3" id="KW-1185">Reference proteome</keyword>
<evidence type="ECO:0000256" key="1">
    <source>
        <dbReference type="SAM" id="MobiDB-lite"/>
    </source>
</evidence>
<evidence type="ECO:0000313" key="2">
    <source>
        <dbReference type="EMBL" id="OQV15063.1"/>
    </source>
</evidence>
<dbReference type="EMBL" id="MTYJ01000094">
    <property type="protein sequence ID" value="OQV15063.1"/>
    <property type="molecule type" value="Genomic_DNA"/>
</dbReference>
<name>A0A1W0WIV9_HYPEX</name>